<dbReference type="OrthoDB" id="6490595at2"/>
<dbReference type="AlphaFoldDB" id="A0A1V9DMF3"/>
<dbReference type="EMBL" id="MWUE01000008">
    <property type="protein sequence ID" value="OQP35039.1"/>
    <property type="molecule type" value="Genomic_DNA"/>
</dbReference>
<dbReference type="GO" id="GO:0004521">
    <property type="term" value="F:RNA endonuclease activity"/>
    <property type="evidence" value="ECO:0007669"/>
    <property type="project" value="InterPro"/>
</dbReference>
<proteinExistence type="predicted"/>
<name>A0A1V9DMF3_9GAMM</name>
<dbReference type="Pfam" id="PF11080">
    <property type="entry name" value="GhoS"/>
    <property type="match status" value="1"/>
</dbReference>
<reference evidence="1 2" key="1">
    <citation type="submission" date="2017-02" db="EMBL/GenBank/DDBJ databases">
        <title>Whole genome shotgun sequence of Pantoea agglomerans strain AS1 isolated from a cycad, Zamia floridana in Central Florida, USA.</title>
        <authorList>
            <person name="Lata P."/>
            <person name="Govindarajan S."/>
            <person name="Qi F."/>
            <person name="Li J.-L."/>
            <person name="Maurya S.K."/>
            <person name="Sahoo M.K."/>
        </authorList>
    </citation>
    <scope>NUCLEOTIDE SEQUENCE [LARGE SCALE GENOMIC DNA]</scope>
    <source>
        <strain evidence="1 2">AS1</strain>
    </source>
</reference>
<dbReference type="Proteomes" id="UP000192769">
    <property type="component" value="Unassembled WGS sequence"/>
</dbReference>
<evidence type="ECO:0000313" key="1">
    <source>
        <dbReference type="EMBL" id="OQP35039.1"/>
    </source>
</evidence>
<dbReference type="Gene3D" id="3.30.70.2360">
    <property type="match status" value="1"/>
</dbReference>
<sequence>MNDELKRYIVTFRYQESGLGDIQALNSAMVAAGFTTTLNDDEGKPHELGTNSFGLISALSPDDLQQQAVAAGESVLHQKPDVSVTTLDAFLRDAHL</sequence>
<dbReference type="RefSeq" id="WP_081137295.1">
    <property type="nucleotide sequence ID" value="NZ_MWUE01000008.1"/>
</dbReference>
<evidence type="ECO:0000313" key="2">
    <source>
        <dbReference type="Proteomes" id="UP000192769"/>
    </source>
</evidence>
<organism evidence="1 2">
    <name type="scientific">Pantoea latae</name>
    <dbReference type="NCBI Taxonomy" id="1964541"/>
    <lineage>
        <taxon>Bacteria</taxon>
        <taxon>Pseudomonadati</taxon>
        <taxon>Pseudomonadota</taxon>
        <taxon>Gammaproteobacteria</taxon>
        <taxon>Enterobacterales</taxon>
        <taxon>Erwiniaceae</taxon>
        <taxon>Pantoea</taxon>
    </lineage>
</organism>
<protein>
    <submittedName>
        <fullName evidence="1">Uncharacterized protein</fullName>
    </submittedName>
</protein>
<comment type="caution">
    <text evidence="1">The sequence shown here is derived from an EMBL/GenBank/DDBJ whole genome shotgun (WGS) entry which is preliminary data.</text>
</comment>
<gene>
    <name evidence="1" type="ORF">B2J69_05845</name>
</gene>
<dbReference type="InterPro" id="IPR038241">
    <property type="entry name" value="GhoS_sf"/>
</dbReference>
<accession>A0A1V9DMF3</accession>
<keyword evidence="2" id="KW-1185">Reference proteome</keyword>
<dbReference type="InterPro" id="IPR022597">
    <property type="entry name" value="GhoS"/>
</dbReference>